<dbReference type="AlphaFoldDB" id="A0A226DR78"/>
<comment type="caution">
    <text evidence="1">The sequence shown here is derived from an EMBL/GenBank/DDBJ whole genome shotgun (WGS) entry which is preliminary data.</text>
</comment>
<protein>
    <submittedName>
        <fullName evidence="1">Uncharacterized protein</fullName>
    </submittedName>
</protein>
<reference evidence="1 2" key="1">
    <citation type="submission" date="2015-12" db="EMBL/GenBank/DDBJ databases">
        <title>The genome of Folsomia candida.</title>
        <authorList>
            <person name="Faddeeva A."/>
            <person name="Derks M.F."/>
            <person name="Anvar Y."/>
            <person name="Smit S."/>
            <person name="Van Straalen N."/>
            <person name="Roelofs D."/>
        </authorList>
    </citation>
    <scope>NUCLEOTIDE SEQUENCE [LARGE SCALE GENOMIC DNA]</scope>
    <source>
        <strain evidence="1 2">VU population</strain>
        <tissue evidence="1">Whole body</tissue>
    </source>
</reference>
<sequence>MIWTIKRVIIQKAGGKFPTNFDVLLSPPDAVRINGEKCLDSKKRISFGHLVIQLPSHYTGGYFRFRHEGNTKEFDMATSMTTREGWTAQYLAYYSHLNQDHDEILTGVRSCIIYNLEIEVDNATTKPQPPTLRNITPSFFQIIEEWKNKGSDKSAKVLPLTVINKAVKPTLVSTFLGPLLRENGITLFHGTKDTLVRDSDNENEMINFISGLRILTSADAQLEVTFASFLKGEIDNRDDIDENICTTGLEFDLRRDTTENYGGFGQDVYLFFHPGDDDHDIFEHEDWFKTLEFWRFKTHLFLTKYGDANSPRTLHAANALVSLEIDTTDDGDLFKNLDLFKHLLNKFLQLEDTVLVTKLLQICQEKSDFNKLFFVILDSGMDWTIMRAILHDFFSIDGIQDGMKFAKKAQQICLHIQIFELREDKKRGELELYFAAFKQILQKFTMLYSAGFMEQKELFVMVNFFQISEVLKYDLFQFMKSQPASVVKMFLRVSSRIEMRKMWVRLVTDLYCCTKLLDNWPREEETRVLLHFFRKAEKFGADIKGILGEPKRYGVLVFSHGWKILMKTSGTLTTRMSMNAKFFPSFGFPSRRCWKQGLRQSCIQTWKQMVKEKVPALVIMAMTEMISWGLKCLIKSENFCLVVLMKLKSKCQKRMFVMDYCNWK</sequence>
<dbReference type="OrthoDB" id="5971311at2759"/>
<keyword evidence="2" id="KW-1185">Reference proteome</keyword>
<accession>A0A226DR78</accession>
<gene>
    <name evidence="1" type="ORF">Fcan01_17590</name>
</gene>
<proteinExistence type="predicted"/>
<dbReference type="Proteomes" id="UP000198287">
    <property type="component" value="Unassembled WGS sequence"/>
</dbReference>
<evidence type="ECO:0000313" key="2">
    <source>
        <dbReference type="Proteomes" id="UP000198287"/>
    </source>
</evidence>
<organism evidence="1 2">
    <name type="scientific">Folsomia candida</name>
    <name type="common">Springtail</name>
    <dbReference type="NCBI Taxonomy" id="158441"/>
    <lineage>
        <taxon>Eukaryota</taxon>
        <taxon>Metazoa</taxon>
        <taxon>Ecdysozoa</taxon>
        <taxon>Arthropoda</taxon>
        <taxon>Hexapoda</taxon>
        <taxon>Collembola</taxon>
        <taxon>Entomobryomorpha</taxon>
        <taxon>Isotomoidea</taxon>
        <taxon>Isotomidae</taxon>
        <taxon>Proisotominae</taxon>
        <taxon>Folsomia</taxon>
    </lineage>
</organism>
<name>A0A226DR78_FOLCA</name>
<evidence type="ECO:0000313" key="1">
    <source>
        <dbReference type="EMBL" id="OXA47703.1"/>
    </source>
</evidence>
<dbReference type="EMBL" id="LNIX01000013">
    <property type="protein sequence ID" value="OXA47703.1"/>
    <property type="molecule type" value="Genomic_DNA"/>
</dbReference>